<dbReference type="RefSeq" id="WP_085879136.1">
    <property type="nucleotide sequence ID" value="NZ_FWFZ01000010.1"/>
</dbReference>
<organism evidence="2 3">
    <name type="scientific">Roseisalinus antarcticus</name>
    <dbReference type="NCBI Taxonomy" id="254357"/>
    <lineage>
        <taxon>Bacteria</taxon>
        <taxon>Pseudomonadati</taxon>
        <taxon>Pseudomonadota</taxon>
        <taxon>Alphaproteobacteria</taxon>
        <taxon>Rhodobacterales</taxon>
        <taxon>Roseobacteraceae</taxon>
        <taxon>Roseisalinus</taxon>
    </lineage>
</organism>
<dbReference type="EMBL" id="FWFZ01000010">
    <property type="protein sequence ID" value="SLN51900.1"/>
    <property type="molecule type" value="Genomic_DNA"/>
</dbReference>
<reference evidence="2 3" key="1">
    <citation type="submission" date="2017-03" db="EMBL/GenBank/DDBJ databases">
        <authorList>
            <person name="Afonso C.L."/>
            <person name="Miller P.J."/>
            <person name="Scott M.A."/>
            <person name="Spackman E."/>
            <person name="Goraichik I."/>
            <person name="Dimitrov K.M."/>
            <person name="Suarez D.L."/>
            <person name="Swayne D.E."/>
        </authorList>
    </citation>
    <scope>NUCLEOTIDE SEQUENCE [LARGE SCALE GENOMIC DNA]</scope>
    <source>
        <strain evidence="2 3">CECT 7023</strain>
    </source>
</reference>
<dbReference type="AlphaFoldDB" id="A0A1Y5T1U0"/>
<name>A0A1Y5T1U0_9RHOB</name>
<dbReference type="Pfam" id="PF16156">
    <property type="entry name" value="DUF4864"/>
    <property type="match status" value="1"/>
</dbReference>
<dbReference type="OrthoDB" id="9130422at2"/>
<accession>A0A1Y5T1U0</accession>
<evidence type="ECO:0008006" key="4">
    <source>
        <dbReference type="Google" id="ProtNLM"/>
    </source>
</evidence>
<keyword evidence="3" id="KW-1185">Reference proteome</keyword>
<sequence>MLRQIALSLTLALFALTAQAQEPPAPAIEEVISSQLQAFNDRDLAEAFQFASPMIKGMFGNPATFGMMVQRGYPMVWTNSEARFLELREIGGALYQKVMIRDAAGSLHVLDYKLIETADGWQIDGVGLLPAPDLGV</sequence>
<protein>
    <recommendedName>
        <fullName evidence="4">DUF4864 domain-containing protein</fullName>
    </recommendedName>
</protein>
<gene>
    <name evidence="2" type="ORF">ROA7023_02276</name>
</gene>
<evidence type="ECO:0000313" key="3">
    <source>
        <dbReference type="Proteomes" id="UP000193900"/>
    </source>
</evidence>
<proteinExistence type="predicted"/>
<dbReference type="Proteomes" id="UP000193900">
    <property type="component" value="Unassembled WGS sequence"/>
</dbReference>
<evidence type="ECO:0000313" key="2">
    <source>
        <dbReference type="EMBL" id="SLN51900.1"/>
    </source>
</evidence>
<evidence type="ECO:0000256" key="1">
    <source>
        <dbReference type="SAM" id="SignalP"/>
    </source>
</evidence>
<feature type="signal peptide" evidence="1">
    <location>
        <begin position="1"/>
        <end position="20"/>
    </location>
</feature>
<keyword evidence="1" id="KW-0732">Signal</keyword>
<dbReference type="InterPro" id="IPR032347">
    <property type="entry name" value="DUF4864"/>
</dbReference>
<feature type="chain" id="PRO_5010996273" description="DUF4864 domain-containing protein" evidence="1">
    <location>
        <begin position="21"/>
        <end position="136"/>
    </location>
</feature>